<dbReference type="EMBL" id="KE344580">
    <property type="protein sequence ID" value="EXB68668.1"/>
    <property type="molecule type" value="Genomic_DNA"/>
</dbReference>
<gene>
    <name evidence="2" type="ORF">L484_024682</name>
</gene>
<keyword evidence="1" id="KW-0732">Signal</keyword>
<accession>W9R4U2</accession>
<evidence type="ECO:0000256" key="1">
    <source>
        <dbReference type="SAM" id="SignalP"/>
    </source>
</evidence>
<dbReference type="AlphaFoldDB" id="W9R4U2"/>
<proteinExistence type="predicted"/>
<keyword evidence="3" id="KW-1185">Reference proteome</keyword>
<dbReference type="Proteomes" id="UP000030645">
    <property type="component" value="Unassembled WGS sequence"/>
</dbReference>
<evidence type="ECO:0000313" key="3">
    <source>
        <dbReference type="Proteomes" id="UP000030645"/>
    </source>
</evidence>
<feature type="signal peptide" evidence="1">
    <location>
        <begin position="1"/>
        <end position="24"/>
    </location>
</feature>
<feature type="chain" id="PRO_5004928094" description="Defensin-like protein" evidence="1">
    <location>
        <begin position="25"/>
        <end position="78"/>
    </location>
</feature>
<evidence type="ECO:0008006" key="4">
    <source>
        <dbReference type="Google" id="ProtNLM"/>
    </source>
</evidence>
<protein>
    <recommendedName>
        <fullName evidence="4">Defensin-like protein</fullName>
    </recommendedName>
</protein>
<reference evidence="3" key="1">
    <citation type="submission" date="2013-01" db="EMBL/GenBank/DDBJ databases">
        <title>Draft Genome Sequence of a Mulberry Tree, Morus notabilis C.K. Schneid.</title>
        <authorList>
            <person name="He N."/>
            <person name="Zhao S."/>
        </authorList>
    </citation>
    <scope>NUCLEOTIDE SEQUENCE</scope>
</reference>
<evidence type="ECO:0000313" key="2">
    <source>
        <dbReference type="EMBL" id="EXB68668.1"/>
    </source>
</evidence>
<name>W9R4U2_9ROSA</name>
<sequence>MKSSLISAILLLFLVLIAAGSVSAQTCPKTLYDVGPDCKDDMCTRKCTIAYGANSKYGACHMNTPGDFFCICYLIHCN</sequence>
<organism evidence="2 3">
    <name type="scientific">Morus notabilis</name>
    <dbReference type="NCBI Taxonomy" id="981085"/>
    <lineage>
        <taxon>Eukaryota</taxon>
        <taxon>Viridiplantae</taxon>
        <taxon>Streptophyta</taxon>
        <taxon>Embryophyta</taxon>
        <taxon>Tracheophyta</taxon>
        <taxon>Spermatophyta</taxon>
        <taxon>Magnoliopsida</taxon>
        <taxon>eudicotyledons</taxon>
        <taxon>Gunneridae</taxon>
        <taxon>Pentapetalae</taxon>
        <taxon>rosids</taxon>
        <taxon>fabids</taxon>
        <taxon>Rosales</taxon>
        <taxon>Moraceae</taxon>
        <taxon>Moreae</taxon>
        <taxon>Morus</taxon>
    </lineage>
</organism>